<evidence type="ECO:0000256" key="17">
    <source>
        <dbReference type="SAM" id="Phobius"/>
    </source>
</evidence>
<feature type="transmembrane region" description="Helical" evidence="17">
    <location>
        <begin position="53"/>
        <end position="70"/>
    </location>
</feature>
<dbReference type="GO" id="GO:0051301">
    <property type="term" value="P:cell division"/>
    <property type="evidence" value="ECO:0007669"/>
    <property type="project" value="UniProtKB-KW"/>
</dbReference>
<feature type="transmembrane region" description="Helical" evidence="17">
    <location>
        <begin position="286"/>
        <end position="306"/>
    </location>
</feature>
<dbReference type="GO" id="GO:0009252">
    <property type="term" value="P:peptidoglycan biosynthetic process"/>
    <property type="evidence" value="ECO:0007669"/>
    <property type="project" value="UniProtKB-KW"/>
</dbReference>
<reference evidence="18 19" key="1">
    <citation type="submission" date="2015-11" db="EMBL/GenBank/DDBJ databases">
        <title>Bacillus caseinolyticus sp nov.</title>
        <authorList>
            <person name="Dastager S.G."/>
            <person name="Mawlankar R."/>
        </authorList>
    </citation>
    <scope>NUCLEOTIDE SEQUENCE [LARGE SCALE GENOMIC DNA]</scope>
    <source>
        <strain evidence="18 19">SGD-V-76</strain>
    </source>
</reference>
<evidence type="ECO:0000256" key="15">
    <source>
        <dbReference type="ARBA" id="ARBA00049902"/>
    </source>
</evidence>
<evidence type="ECO:0000313" key="18">
    <source>
        <dbReference type="EMBL" id="KSU88895.1"/>
    </source>
</evidence>
<keyword evidence="4 17" id="KW-0812">Transmembrane</keyword>
<keyword evidence="19" id="KW-1185">Reference proteome</keyword>
<protein>
    <recommendedName>
        <fullName evidence="12">Probable peptidoglycan glycosyltransferase FtsW</fullName>
        <ecNumber evidence="14">2.4.99.28</ecNumber>
    </recommendedName>
    <alternativeName>
        <fullName evidence="13">Cell division protein FtsW</fullName>
    </alternativeName>
    <alternativeName>
        <fullName evidence="10">Cell wall polymerase</fullName>
    </alternativeName>
    <alternativeName>
        <fullName evidence="9">Peptidoglycan polymerase</fullName>
    </alternativeName>
</protein>
<evidence type="ECO:0000256" key="5">
    <source>
        <dbReference type="ARBA" id="ARBA00022960"/>
    </source>
</evidence>
<evidence type="ECO:0000256" key="16">
    <source>
        <dbReference type="ARBA" id="ARBA00049966"/>
    </source>
</evidence>
<proteinExistence type="inferred from homology"/>
<dbReference type="GO" id="GO:0005886">
    <property type="term" value="C:plasma membrane"/>
    <property type="evidence" value="ECO:0007669"/>
    <property type="project" value="TreeGrafter"/>
</dbReference>
<feature type="transmembrane region" description="Helical" evidence="17">
    <location>
        <begin position="82"/>
        <end position="101"/>
    </location>
</feature>
<dbReference type="PANTHER" id="PTHR30474">
    <property type="entry name" value="CELL CYCLE PROTEIN"/>
    <property type="match status" value="1"/>
</dbReference>
<dbReference type="RefSeq" id="WP_025906972.1">
    <property type="nucleotide sequence ID" value="NZ_KQ758633.1"/>
</dbReference>
<feature type="transmembrane region" description="Helical" evidence="17">
    <location>
        <begin position="168"/>
        <end position="187"/>
    </location>
</feature>
<feature type="transmembrane region" description="Helical" evidence="17">
    <location>
        <begin position="318"/>
        <end position="346"/>
    </location>
</feature>
<evidence type="ECO:0000256" key="12">
    <source>
        <dbReference type="ARBA" id="ARBA00041185"/>
    </source>
</evidence>
<dbReference type="GO" id="GO:0008955">
    <property type="term" value="F:peptidoglycan glycosyltransferase activity"/>
    <property type="evidence" value="ECO:0007669"/>
    <property type="project" value="UniProtKB-EC"/>
</dbReference>
<dbReference type="GO" id="GO:0032153">
    <property type="term" value="C:cell division site"/>
    <property type="evidence" value="ECO:0007669"/>
    <property type="project" value="TreeGrafter"/>
</dbReference>
<keyword evidence="18" id="KW-0132">Cell division</keyword>
<comment type="similarity">
    <text evidence="11">Belongs to the SEDS family. FtsW subfamily.</text>
</comment>
<dbReference type="InterPro" id="IPR001182">
    <property type="entry name" value="FtsW/RodA"/>
</dbReference>
<accession>A0A0V8JPB9</accession>
<gene>
    <name evidence="18" type="ORF">AS180_05185</name>
</gene>
<dbReference type="PANTHER" id="PTHR30474:SF2">
    <property type="entry name" value="PEPTIDOGLYCAN GLYCOSYLTRANSFERASE FTSW-RELATED"/>
    <property type="match status" value="1"/>
</dbReference>
<feature type="transmembrane region" description="Helical" evidence="17">
    <location>
        <begin position="145"/>
        <end position="162"/>
    </location>
</feature>
<keyword evidence="3" id="KW-0808">Transferase</keyword>
<evidence type="ECO:0000313" key="19">
    <source>
        <dbReference type="Proteomes" id="UP000053681"/>
    </source>
</evidence>
<evidence type="ECO:0000256" key="14">
    <source>
        <dbReference type="ARBA" id="ARBA00044770"/>
    </source>
</evidence>
<comment type="caution">
    <text evidence="18">The sequence shown here is derived from an EMBL/GenBank/DDBJ whole genome shotgun (WGS) entry which is preliminary data.</text>
</comment>
<evidence type="ECO:0000256" key="4">
    <source>
        <dbReference type="ARBA" id="ARBA00022692"/>
    </source>
</evidence>
<keyword evidence="7 17" id="KW-1133">Transmembrane helix</keyword>
<feature type="transmembrane region" description="Helical" evidence="17">
    <location>
        <begin position="113"/>
        <end position="133"/>
    </location>
</feature>
<keyword evidence="5" id="KW-0133">Cell shape</keyword>
<feature type="transmembrane region" description="Helical" evidence="17">
    <location>
        <begin position="12"/>
        <end position="33"/>
    </location>
</feature>
<keyword evidence="6" id="KW-0573">Peptidoglycan synthesis</keyword>
<name>A0A0V8JPB9_9BACI</name>
<evidence type="ECO:0000256" key="6">
    <source>
        <dbReference type="ARBA" id="ARBA00022984"/>
    </source>
</evidence>
<dbReference type="EC" id="2.4.99.28" evidence="14"/>
<dbReference type="GO" id="GO:0015648">
    <property type="term" value="F:lipid-linked peptidoglycan transporter activity"/>
    <property type="evidence" value="ECO:0007669"/>
    <property type="project" value="TreeGrafter"/>
</dbReference>
<evidence type="ECO:0000256" key="2">
    <source>
        <dbReference type="ARBA" id="ARBA00022676"/>
    </source>
</evidence>
<comment type="function">
    <text evidence="16">Peptidoglycan polymerase that is essential for cell division.</text>
</comment>
<evidence type="ECO:0000256" key="1">
    <source>
        <dbReference type="ARBA" id="ARBA00004141"/>
    </source>
</evidence>
<keyword evidence="8 17" id="KW-0472">Membrane</keyword>
<organism evidence="18 19">
    <name type="scientific">Priestia veravalensis</name>
    <dbReference type="NCBI Taxonomy" id="1414648"/>
    <lineage>
        <taxon>Bacteria</taxon>
        <taxon>Bacillati</taxon>
        <taxon>Bacillota</taxon>
        <taxon>Bacilli</taxon>
        <taxon>Bacillales</taxon>
        <taxon>Bacillaceae</taxon>
        <taxon>Priestia</taxon>
    </lineage>
</organism>
<comment type="subcellular location">
    <subcellularLocation>
        <location evidence="1">Membrane</location>
        <topology evidence="1">Multi-pass membrane protein</topology>
    </subcellularLocation>
</comment>
<evidence type="ECO:0000256" key="3">
    <source>
        <dbReference type="ARBA" id="ARBA00022679"/>
    </source>
</evidence>
<evidence type="ECO:0000256" key="10">
    <source>
        <dbReference type="ARBA" id="ARBA00033270"/>
    </source>
</evidence>
<dbReference type="AlphaFoldDB" id="A0A0V8JPB9"/>
<dbReference type="Proteomes" id="UP000053681">
    <property type="component" value="Unassembled WGS sequence"/>
</dbReference>
<sequence length="391" mass="42979">MFKKILKCYDYKFIFAIVFLCLIGLLMVYSSSMITAITRYGVSADYFYQKQKIALILGLLIFCITSFVPYKIYSNKKLLQCSLLIVIMLLVAVLIFGHTAGNAQSWFKIGPLTIQPLEVTKLVLIIYLAAVLSKKQSYINDLKRSIMPPAMIVCLICFLIALQPDYGGILLILITCGSIVVCSGIELKTILKLVLLSIIIMFIVLLILLITGNLDIIFSPVRLGRFTSFMNPFEEELGNGYQLVNSYLAISNGGILGSGLGQSIQKAGYLPESHTDFIMAVIADELGFLGVVVVLFLLFFIVFRGLKISIQCQDSFGALLAVGISVMIGIQAFVNLGAVTGILPITGVTLPFISFGGSSLVLLLGSIGVVVNISMFNRFEKKYKYKRLEVT</sequence>
<evidence type="ECO:0000256" key="9">
    <source>
        <dbReference type="ARBA" id="ARBA00032370"/>
    </source>
</evidence>
<keyword evidence="2" id="KW-0328">Glycosyltransferase</keyword>
<feature type="transmembrane region" description="Helical" evidence="17">
    <location>
        <begin position="194"/>
        <end position="218"/>
    </location>
</feature>
<evidence type="ECO:0000256" key="8">
    <source>
        <dbReference type="ARBA" id="ARBA00023136"/>
    </source>
</evidence>
<keyword evidence="18" id="KW-0131">Cell cycle</keyword>
<comment type="catalytic activity">
    <reaction evidence="15">
        <text>[GlcNAc-(1-&gt;4)-Mur2Ac(oyl-L-Ala-gamma-D-Glu-L-Lys-D-Ala-D-Ala)](n)-di-trans,octa-cis-undecaprenyl diphosphate + beta-D-GlcNAc-(1-&gt;4)-Mur2Ac(oyl-L-Ala-gamma-D-Glu-L-Lys-D-Ala-D-Ala)-di-trans,octa-cis-undecaprenyl diphosphate = [GlcNAc-(1-&gt;4)-Mur2Ac(oyl-L-Ala-gamma-D-Glu-L-Lys-D-Ala-D-Ala)](n+1)-di-trans,octa-cis-undecaprenyl diphosphate + di-trans,octa-cis-undecaprenyl diphosphate + H(+)</text>
        <dbReference type="Rhea" id="RHEA:23708"/>
        <dbReference type="Rhea" id="RHEA-COMP:9602"/>
        <dbReference type="Rhea" id="RHEA-COMP:9603"/>
        <dbReference type="ChEBI" id="CHEBI:15378"/>
        <dbReference type="ChEBI" id="CHEBI:58405"/>
        <dbReference type="ChEBI" id="CHEBI:60033"/>
        <dbReference type="ChEBI" id="CHEBI:78435"/>
        <dbReference type="EC" id="2.4.99.28"/>
    </reaction>
</comment>
<evidence type="ECO:0000256" key="7">
    <source>
        <dbReference type="ARBA" id="ARBA00022989"/>
    </source>
</evidence>
<evidence type="ECO:0000256" key="11">
    <source>
        <dbReference type="ARBA" id="ARBA00038053"/>
    </source>
</evidence>
<dbReference type="Pfam" id="PF01098">
    <property type="entry name" value="FTSW_RODA_SPOVE"/>
    <property type="match status" value="1"/>
</dbReference>
<dbReference type="EMBL" id="LNQP01000013">
    <property type="protein sequence ID" value="KSU88895.1"/>
    <property type="molecule type" value="Genomic_DNA"/>
</dbReference>
<evidence type="ECO:0000256" key="13">
    <source>
        <dbReference type="ARBA" id="ARBA00041418"/>
    </source>
</evidence>
<feature type="transmembrane region" description="Helical" evidence="17">
    <location>
        <begin position="352"/>
        <end position="376"/>
    </location>
</feature>
<dbReference type="GO" id="GO:0008360">
    <property type="term" value="P:regulation of cell shape"/>
    <property type="evidence" value="ECO:0007669"/>
    <property type="project" value="UniProtKB-KW"/>
</dbReference>